<organism evidence="1 2">
    <name type="scientific">Sphingobacterium nematocida</name>
    <dbReference type="NCBI Taxonomy" id="1513896"/>
    <lineage>
        <taxon>Bacteria</taxon>
        <taxon>Pseudomonadati</taxon>
        <taxon>Bacteroidota</taxon>
        <taxon>Sphingobacteriia</taxon>
        <taxon>Sphingobacteriales</taxon>
        <taxon>Sphingobacteriaceae</taxon>
        <taxon>Sphingobacterium</taxon>
    </lineage>
</organism>
<accession>A0A1T5EWF1</accession>
<evidence type="ECO:0000313" key="1">
    <source>
        <dbReference type="EMBL" id="SKB88294.1"/>
    </source>
</evidence>
<dbReference type="Proteomes" id="UP000190150">
    <property type="component" value="Unassembled WGS sequence"/>
</dbReference>
<proteinExistence type="predicted"/>
<gene>
    <name evidence="1" type="ORF">SAMN05660841_02827</name>
</gene>
<keyword evidence="2" id="KW-1185">Reference proteome</keyword>
<protein>
    <recommendedName>
        <fullName evidence="3">Lipid A biosynthesis acyltransferase</fullName>
    </recommendedName>
</protein>
<name>A0A1T5EWF1_9SPHI</name>
<dbReference type="EMBL" id="FUZF01000013">
    <property type="protein sequence ID" value="SKB88294.1"/>
    <property type="molecule type" value="Genomic_DNA"/>
</dbReference>
<sequence>MWIRGGKSNLPFKPFIMSEILGNPLFALFCANLQYYWPSLPVSSYCRLYSDLIQRQHFLLQDQQLLDLFSNVHIPIEQRERIVEMRQQKGIILTFHTGAYRVLPRLLCELGFNIALLASAKVRQEQMEGLGLQHAGIRQVDSKTGDFIILDAEQGSSLLQVRKALRDGYHILVYADGNTGSQQKQKDNGHSLGIPFFKRSILQRTAIACLSYRWQLPIYSILGSKKNEQISFSLGEPTLWDEYRDAETYCKILYTRLYADLERLIWDDPMTWEGWRYVLPRSKGNAYVWSKRYYGWNTSRLWPLFMNGTYYALDSQYLHSHTLHVRAYDRLCRGKSKLLSG</sequence>
<dbReference type="AlphaFoldDB" id="A0A1T5EWF1"/>
<evidence type="ECO:0008006" key="3">
    <source>
        <dbReference type="Google" id="ProtNLM"/>
    </source>
</evidence>
<dbReference type="STRING" id="1513896.SAMN05660841_02827"/>
<evidence type="ECO:0000313" key="2">
    <source>
        <dbReference type="Proteomes" id="UP000190150"/>
    </source>
</evidence>
<reference evidence="2" key="1">
    <citation type="submission" date="2017-02" db="EMBL/GenBank/DDBJ databases">
        <authorList>
            <person name="Varghese N."/>
            <person name="Submissions S."/>
        </authorList>
    </citation>
    <scope>NUCLEOTIDE SEQUENCE [LARGE SCALE GENOMIC DNA]</scope>
    <source>
        <strain evidence="2">DSM 24091</strain>
    </source>
</reference>